<dbReference type="Pfam" id="PF00459">
    <property type="entry name" value="Inositol_P"/>
    <property type="match status" value="1"/>
</dbReference>
<dbReference type="PANTHER" id="PTHR20854:SF4">
    <property type="entry name" value="INOSITOL-1-MONOPHOSPHATASE-RELATED"/>
    <property type="match status" value="1"/>
</dbReference>
<name>A0A1F7HEE1_9BACT</name>
<evidence type="ECO:0008006" key="7">
    <source>
        <dbReference type="Google" id="ProtNLM"/>
    </source>
</evidence>
<reference evidence="5 6" key="1">
    <citation type="journal article" date="2016" name="Nat. Commun.">
        <title>Thousands of microbial genomes shed light on interconnected biogeochemical processes in an aquifer system.</title>
        <authorList>
            <person name="Anantharaman K."/>
            <person name="Brown C.T."/>
            <person name="Hug L.A."/>
            <person name="Sharon I."/>
            <person name="Castelle C.J."/>
            <person name="Probst A.J."/>
            <person name="Thomas B.C."/>
            <person name="Singh A."/>
            <person name="Wilkins M.J."/>
            <person name="Karaoz U."/>
            <person name="Brodie E.L."/>
            <person name="Williams K.H."/>
            <person name="Hubbard S.S."/>
            <person name="Banfield J.F."/>
        </authorList>
    </citation>
    <scope>NUCLEOTIDE SEQUENCE [LARGE SCALE GENOMIC DNA]</scope>
</reference>
<evidence type="ECO:0000313" key="5">
    <source>
        <dbReference type="EMBL" id="OGK29142.1"/>
    </source>
</evidence>
<dbReference type="Gene3D" id="3.40.190.80">
    <property type="match status" value="1"/>
</dbReference>
<comment type="cofactor">
    <cofactor evidence="4">
        <name>Mg(2+)</name>
        <dbReference type="ChEBI" id="CHEBI:18420"/>
    </cofactor>
</comment>
<gene>
    <name evidence="5" type="ORF">A3D06_00745</name>
</gene>
<protein>
    <recommendedName>
        <fullName evidence="7">Inositol monophosphatase</fullName>
    </recommendedName>
</protein>
<dbReference type="SUPFAM" id="SSF56655">
    <property type="entry name" value="Carbohydrate phosphatase"/>
    <property type="match status" value="1"/>
</dbReference>
<dbReference type="GO" id="GO:0008934">
    <property type="term" value="F:inositol monophosphate 1-phosphatase activity"/>
    <property type="evidence" value="ECO:0007669"/>
    <property type="project" value="TreeGrafter"/>
</dbReference>
<dbReference type="EMBL" id="MFZS01000017">
    <property type="protein sequence ID" value="OGK29142.1"/>
    <property type="molecule type" value="Genomic_DNA"/>
</dbReference>
<feature type="binding site" evidence="4">
    <location>
        <position position="230"/>
    </location>
    <ligand>
        <name>Mg(2+)</name>
        <dbReference type="ChEBI" id="CHEBI:18420"/>
        <label>1</label>
        <note>catalytic</note>
    </ligand>
</feature>
<dbReference type="GO" id="GO:0007165">
    <property type="term" value="P:signal transduction"/>
    <property type="evidence" value="ECO:0007669"/>
    <property type="project" value="TreeGrafter"/>
</dbReference>
<dbReference type="GO" id="GO:0006020">
    <property type="term" value="P:inositol metabolic process"/>
    <property type="evidence" value="ECO:0007669"/>
    <property type="project" value="TreeGrafter"/>
</dbReference>
<keyword evidence="3 4" id="KW-0460">Magnesium</keyword>
<evidence type="ECO:0000256" key="1">
    <source>
        <dbReference type="ARBA" id="ARBA00022723"/>
    </source>
</evidence>
<dbReference type="Gene3D" id="3.30.540.10">
    <property type="entry name" value="Fructose-1,6-Bisphosphatase, subunit A, domain 1"/>
    <property type="match status" value="1"/>
</dbReference>
<dbReference type="AlphaFoldDB" id="A0A1F7HEE1"/>
<proteinExistence type="predicted"/>
<sequence length="283" mass="31874">MDNDVLNENTLRNLQGFAEKTAIKAGKILIEYQNKISIKVQKDVQDFATNADYASEKYILEQIRSHFPDHSILSEESGSETQSSDYRWVIDPLDGTSNYASTLMMQRYYAVQISLDYNKNVMIGVVYQPESGMMISAIKGKGFHNLNHPILHVDDITDLSKCRVYLRDAKKQMGYNNITKYLQLERHLITYSYRAQGIHEMPIGFMAIGTGSAQGYILPATKGYDIKWWDVAPHILFVEEAGGIVTDFTGAKINSDNLGKGIIASNGKIHGKLISLVKNFYSK</sequence>
<dbReference type="Proteomes" id="UP000177027">
    <property type="component" value="Unassembled WGS sequence"/>
</dbReference>
<feature type="binding site" evidence="4">
    <location>
        <position position="93"/>
    </location>
    <ligand>
        <name>Mg(2+)</name>
        <dbReference type="ChEBI" id="CHEBI:18420"/>
        <label>2</label>
    </ligand>
</feature>
<accession>A0A1F7HEE1</accession>
<dbReference type="PRINTS" id="PR00377">
    <property type="entry name" value="IMPHPHTASES"/>
</dbReference>
<evidence type="ECO:0000313" key="6">
    <source>
        <dbReference type="Proteomes" id="UP000177027"/>
    </source>
</evidence>
<dbReference type="InterPro" id="IPR000760">
    <property type="entry name" value="Inositol_monophosphatase-like"/>
</dbReference>
<keyword evidence="2" id="KW-0378">Hydrolase</keyword>
<dbReference type="InterPro" id="IPR020583">
    <property type="entry name" value="Inositol_monoP_metal-BS"/>
</dbReference>
<feature type="binding site" evidence="4">
    <location>
        <position position="91"/>
    </location>
    <ligand>
        <name>Mg(2+)</name>
        <dbReference type="ChEBI" id="CHEBI:18420"/>
        <label>1</label>
        <note>catalytic</note>
    </ligand>
</feature>
<evidence type="ECO:0000256" key="4">
    <source>
        <dbReference type="PIRSR" id="PIRSR600760-2"/>
    </source>
</evidence>
<dbReference type="PROSITE" id="PS00629">
    <property type="entry name" value="IMP_1"/>
    <property type="match status" value="1"/>
</dbReference>
<evidence type="ECO:0000256" key="3">
    <source>
        <dbReference type="ARBA" id="ARBA00022842"/>
    </source>
</evidence>
<evidence type="ECO:0000256" key="2">
    <source>
        <dbReference type="ARBA" id="ARBA00022801"/>
    </source>
</evidence>
<dbReference type="PANTHER" id="PTHR20854">
    <property type="entry name" value="INOSITOL MONOPHOSPHATASE"/>
    <property type="match status" value="1"/>
</dbReference>
<feature type="binding site" evidence="4">
    <location>
        <position position="75"/>
    </location>
    <ligand>
        <name>Mg(2+)</name>
        <dbReference type="ChEBI" id="CHEBI:18420"/>
        <label>1</label>
        <note>catalytic</note>
    </ligand>
</feature>
<keyword evidence="1 4" id="KW-0479">Metal-binding</keyword>
<dbReference type="GO" id="GO:0046872">
    <property type="term" value="F:metal ion binding"/>
    <property type="evidence" value="ECO:0007669"/>
    <property type="project" value="UniProtKB-KW"/>
</dbReference>
<feature type="binding site" evidence="4">
    <location>
        <position position="94"/>
    </location>
    <ligand>
        <name>Mg(2+)</name>
        <dbReference type="ChEBI" id="CHEBI:18420"/>
        <label>1</label>
        <note>catalytic</note>
    </ligand>
</feature>
<comment type="caution">
    <text evidence="5">The sequence shown here is derived from an EMBL/GenBank/DDBJ whole genome shotgun (WGS) entry which is preliminary data.</text>
</comment>
<organism evidence="5 6">
    <name type="scientific">Candidatus Roizmanbacteria bacterium RIFCSPHIGHO2_02_FULL_40_9</name>
    <dbReference type="NCBI Taxonomy" id="1802042"/>
    <lineage>
        <taxon>Bacteria</taxon>
        <taxon>Candidatus Roizmaniibacteriota</taxon>
    </lineage>
</organism>